<organism evidence="1 2">
    <name type="scientific">Phlebia brevispora</name>
    <dbReference type="NCBI Taxonomy" id="194682"/>
    <lineage>
        <taxon>Eukaryota</taxon>
        <taxon>Fungi</taxon>
        <taxon>Dikarya</taxon>
        <taxon>Basidiomycota</taxon>
        <taxon>Agaricomycotina</taxon>
        <taxon>Agaricomycetes</taxon>
        <taxon>Polyporales</taxon>
        <taxon>Meruliaceae</taxon>
        <taxon>Phlebia</taxon>
    </lineage>
</organism>
<dbReference type="Proteomes" id="UP001148662">
    <property type="component" value="Unassembled WGS sequence"/>
</dbReference>
<accession>A0ACC1SUP5</accession>
<dbReference type="EMBL" id="JANHOG010001016">
    <property type="protein sequence ID" value="KAJ3546662.1"/>
    <property type="molecule type" value="Genomic_DNA"/>
</dbReference>
<gene>
    <name evidence="1" type="ORF">NM688_g5489</name>
</gene>
<sequence>MSVDPHPPPEGTMTPKQYDYFTKAVGIGSLVPCTILNCDFLDNYIFCSVPKKGRVPAFLLWNSDFHGDESRVSDEFIFDCQAETTDDAYNLCEIDHVLGEAMKDVNAGRLPHVKYEKAGPENVDVRPYYHLDEDKRMRLDWVRFKNDGFEWTYTRPDTFPRFYSAVSSKRLPGPALGPIDDVLTTKPLDILHLLLPYLTDKSFVSLFSTCRTLRHHALTTFQPQARERVLGSGWAIPLHKEYASIPLATRDAGSVVDPDNIPLEGDWMLYLCNVHKSQSMRARRWIWATAEELRRAFLEQKAGGPYEDIVVGEGSDAQRIKSPKRLKLEKEAKMNPVSLMFPPDW</sequence>
<name>A0ACC1SUP5_9APHY</name>
<evidence type="ECO:0000313" key="1">
    <source>
        <dbReference type="EMBL" id="KAJ3546662.1"/>
    </source>
</evidence>
<reference evidence="1" key="1">
    <citation type="submission" date="2022-07" db="EMBL/GenBank/DDBJ databases">
        <title>Genome Sequence of Phlebia brevispora.</title>
        <authorList>
            <person name="Buettner E."/>
        </authorList>
    </citation>
    <scope>NUCLEOTIDE SEQUENCE</scope>
    <source>
        <strain evidence="1">MPL23</strain>
    </source>
</reference>
<proteinExistence type="predicted"/>
<protein>
    <submittedName>
        <fullName evidence="1">Uncharacterized protein</fullName>
    </submittedName>
</protein>
<evidence type="ECO:0000313" key="2">
    <source>
        <dbReference type="Proteomes" id="UP001148662"/>
    </source>
</evidence>
<keyword evidence="2" id="KW-1185">Reference proteome</keyword>
<comment type="caution">
    <text evidence="1">The sequence shown here is derived from an EMBL/GenBank/DDBJ whole genome shotgun (WGS) entry which is preliminary data.</text>
</comment>